<protein>
    <submittedName>
        <fullName evidence="5">Uncharacterized protein LOC112682575</fullName>
    </submittedName>
</protein>
<gene>
    <name evidence="5" type="primary">LOC112682575</name>
</gene>
<proteinExistence type="inferred from homology"/>
<keyword evidence="3" id="KW-0964">Secreted</keyword>
<dbReference type="InterPro" id="IPR011042">
    <property type="entry name" value="6-blade_b-propeller_TolB-like"/>
</dbReference>
<comment type="subcellular location">
    <subcellularLocation>
        <location evidence="1">Secreted</location>
    </subcellularLocation>
</comment>
<dbReference type="AlphaFoldDB" id="A0A8B8FE24"/>
<dbReference type="OrthoDB" id="9977471at2759"/>
<evidence type="ECO:0000313" key="4">
    <source>
        <dbReference type="Proteomes" id="UP000694846"/>
    </source>
</evidence>
<organism evidence="4 5">
    <name type="scientific">Sipha flava</name>
    <name type="common">yellow sugarcane aphid</name>
    <dbReference type="NCBI Taxonomy" id="143950"/>
    <lineage>
        <taxon>Eukaryota</taxon>
        <taxon>Metazoa</taxon>
        <taxon>Ecdysozoa</taxon>
        <taxon>Arthropoda</taxon>
        <taxon>Hexapoda</taxon>
        <taxon>Insecta</taxon>
        <taxon>Pterygota</taxon>
        <taxon>Neoptera</taxon>
        <taxon>Paraneoptera</taxon>
        <taxon>Hemiptera</taxon>
        <taxon>Sternorrhyncha</taxon>
        <taxon>Aphidomorpha</taxon>
        <taxon>Aphidoidea</taxon>
        <taxon>Aphididae</taxon>
        <taxon>Sipha</taxon>
    </lineage>
</organism>
<dbReference type="RefSeq" id="XP_025408993.1">
    <property type="nucleotide sequence ID" value="XM_025553208.1"/>
</dbReference>
<keyword evidence="4" id="KW-1185">Reference proteome</keyword>
<dbReference type="GeneID" id="112682575"/>
<evidence type="ECO:0000256" key="2">
    <source>
        <dbReference type="ARBA" id="ARBA00009127"/>
    </source>
</evidence>
<evidence type="ECO:0000256" key="3">
    <source>
        <dbReference type="ARBA" id="ARBA00022525"/>
    </source>
</evidence>
<dbReference type="Pfam" id="PF03022">
    <property type="entry name" value="MRJP"/>
    <property type="match status" value="1"/>
</dbReference>
<evidence type="ECO:0000313" key="5">
    <source>
        <dbReference type="RefSeq" id="XP_025408993.1"/>
    </source>
</evidence>
<dbReference type="InterPro" id="IPR017996">
    <property type="entry name" value="MRJP/yellow-related"/>
</dbReference>
<evidence type="ECO:0000256" key="1">
    <source>
        <dbReference type="ARBA" id="ARBA00004613"/>
    </source>
</evidence>
<name>A0A8B8FE24_9HEMI</name>
<sequence>MYATRFVQDNFKDELLRSSQLFHCSFNCLFAWYGFESRAAILATHRGKPILFLAGTVLFKRPATGIGLPMDRLVYVVSGAHLKWNEPGDRLRATESGEYVARNVVPTRMAMGRDGTMYLAMPRFKSGVPFTLGTVEYDPCMSTIEPPISPYPCAAAHRSQPRSNSNWTVVNVVDVHMDDIGLLWALDVGKVNLLDDAVIIRPPMVFAFDTDTDEVVRAIDLSRVTMVTSCLQSIVVDRNTATGRQFVYVADAGLGNVIVYDVGCDRSFKVHVPVGPCGRRDVMYMALAKAHVMDVAAGGGVAHHQRLYVTYLSSCEMMYVPVDAVDESTVSLATVNIGRKPCKMIVLGTDHGSVVYFRTGDTSDIRSWNVNKPLHEKNFRQVQRCRKLRTPLMVTMGFRGYQWFMESNFVDFFVGDIGCLGVSTRIQPLLTIVEDVSCSMMDPISNANCSTLCGPS</sequence>
<dbReference type="GO" id="GO:0005576">
    <property type="term" value="C:extracellular region"/>
    <property type="evidence" value="ECO:0007669"/>
    <property type="project" value="UniProtKB-SubCell"/>
</dbReference>
<reference evidence="5" key="1">
    <citation type="submission" date="2025-08" db="UniProtKB">
        <authorList>
            <consortium name="RefSeq"/>
        </authorList>
    </citation>
    <scope>IDENTIFICATION</scope>
    <source>
        <tissue evidence="5">Whole body</tissue>
    </source>
</reference>
<dbReference type="PANTHER" id="PTHR10009">
    <property type="entry name" value="PROTEIN YELLOW-RELATED"/>
    <property type="match status" value="1"/>
</dbReference>
<comment type="similarity">
    <text evidence="2">Belongs to the major royal jelly protein family.</text>
</comment>
<dbReference type="Gene3D" id="2.120.10.30">
    <property type="entry name" value="TolB, C-terminal domain"/>
    <property type="match status" value="1"/>
</dbReference>
<dbReference type="Proteomes" id="UP000694846">
    <property type="component" value="Unplaced"/>
</dbReference>
<accession>A0A8B8FE24</accession>
<dbReference type="PANTHER" id="PTHR10009:SF6">
    <property type="entry name" value="FI16876P1"/>
    <property type="match status" value="1"/>
</dbReference>